<evidence type="ECO:0000313" key="2">
    <source>
        <dbReference type="Proteomes" id="UP000828390"/>
    </source>
</evidence>
<comment type="caution">
    <text evidence="1">The sequence shown here is derived from an EMBL/GenBank/DDBJ whole genome shotgun (WGS) entry which is preliminary data.</text>
</comment>
<dbReference type="Proteomes" id="UP000828390">
    <property type="component" value="Unassembled WGS sequence"/>
</dbReference>
<reference evidence="1" key="2">
    <citation type="submission" date="2020-11" db="EMBL/GenBank/DDBJ databases">
        <authorList>
            <person name="McCartney M.A."/>
            <person name="Auch B."/>
            <person name="Kono T."/>
            <person name="Mallez S."/>
            <person name="Becker A."/>
            <person name="Gohl D.M."/>
            <person name="Silverstein K.A.T."/>
            <person name="Koren S."/>
            <person name="Bechman K.B."/>
            <person name="Herman A."/>
            <person name="Abrahante J.E."/>
            <person name="Garbe J."/>
        </authorList>
    </citation>
    <scope>NUCLEOTIDE SEQUENCE</scope>
    <source>
        <strain evidence="1">Duluth1</strain>
        <tissue evidence="1">Whole animal</tissue>
    </source>
</reference>
<protein>
    <submittedName>
        <fullName evidence="1">Uncharacterized protein</fullName>
    </submittedName>
</protein>
<dbReference type="AlphaFoldDB" id="A0A9D4F6R9"/>
<dbReference type="EMBL" id="JAIWYP010000007">
    <property type="protein sequence ID" value="KAH3792792.1"/>
    <property type="molecule type" value="Genomic_DNA"/>
</dbReference>
<name>A0A9D4F6R9_DREPO</name>
<proteinExistence type="predicted"/>
<reference evidence="1" key="1">
    <citation type="journal article" date="2019" name="bioRxiv">
        <title>The Genome of the Zebra Mussel, Dreissena polymorpha: A Resource for Invasive Species Research.</title>
        <authorList>
            <person name="McCartney M.A."/>
            <person name="Auch B."/>
            <person name="Kono T."/>
            <person name="Mallez S."/>
            <person name="Zhang Y."/>
            <person name="Obille A."/>
            <person name="Becker A."/>
            <person name="Abrahante J.E."/>
            <person name="Garbe J."/>
            <person name="Badalamenti J.P."/>
            <person name="Herman A."/>
            <person name="Mangelson H."/>
            <person name="Liachko I."/>
            <person name="Sullivan S."/>
            <person name="Sone E.D."/>
            <person name="Koren S."/>
            <person name="Silverstein K.A.T."/>
            <person name="Beckman K.B."/>
            <person name="Gohl D.M."/>
        </authorList>
    </citation>
    <scope>NUCLEOTIDE SEQUENCE</scope>
    <source>
        <strain evidence="1">Duluth1</strain>
        <tissue evidence="1">Whole animal</tissue>
    </source>
</reference>
<gene>
    <name evidence="1" type="ORF">DPMN_146291</name>
</gene>
<sequence length="105" mass="11942">MKESVVSECASSRCTTLEERHVNMHPYLFSTERPALTFSGPKKSTPTLVNGGLSGVVCSLRSDAIFWWPNFPLYRQQTKHFPIVFFNVLGPWMIPYDPMSRGSDE</sequence>
<keyword evidence="2" id="KW-1185">Reference proteome</keyword>
<organism evidence="1 2">
    <name type="scientific">Dreissena polymorpha</name>
    <name type="common">Zebra mussel</name>
    <name type="synonym">Mytilus polymorpha</name>
    <dbReference type="NCBI Taxonomy" id="45954"/>
    <lineage>
        <taxon>Eukaryota</taxon>
        <taxon>Metazoa</taxon>
        <taxon>Spiralia</taxon>
        <taxon>Lophotrochozoa</taxon>
        <taxon>Mollusca</taxon>
        <taxon>Bivalvia</taxon>
        <taxon>Autobranchia</taxon>
        <taxon>Heteroconchia</taxon>
        <taxon>Euheterodonta</taxon>
        <taxon>Imparidentia</taxon>
        <taxon>Neoheterodontei</taxon>
        <taxon>Myida</taxon>
        <taxon>Dreissenoidea</taxon>
        <taxon>Dreissenidae</taxon>
        <taxon>Dreissena</taxon>
    </lineage>
</organism>
<accession>A0A9D4F6R9</accession>
<evidence type="ECO:0000313" key="1">
    <source>
        <dbReference type="EMBL" id="KAH3792792.1"/>
    </source>
</evidence>